<comment type="cofactor">
    <cofactor evidence="1">
        <name>Mg(2+)</name>
        <dbReference type="ChEBI" id="CHEBI:18420"/>
    </cofactor>
</comment>
<dbReference type="SFLD" id="SFLDG01017">
    <property type="entry name" value="Polyprenyl_Transferase_Like"/>
    <property type="match status" value="1"/>
</dbReference>
<dbReference type="PROSITE" id="PS00723">
    <property type="entry name" value="POLYPRENYL_SYNTHASE_1"/>
    <property type="match status" value="1"/>
</dbReference>
<accession>A0A1H3Q2G9</accession>
<evidence type="ECO:0000256" key="4">
    <source>
        <dbReference type="ARBA" id="ARBA00022723"/>
    </source>
</evidence>
<dbReference type="InterPro" id="IPR033749">
    <property type="entry name" value="Polyprenyl_synt_CS"/>
</dbReference>
<dbReference type="Proteomes" id="UP000242415">
    <property type="component" value="Unassembled WGS sequence"/>
</dbReference>
<dbReference type="InterPro" id="IPR008949">
    <property type="entry name" value="Isoprenoid_synthase_dom_sf"/>
</dbReference>
<name>A0A1H3Q2G9_9ACTN</name>
<dbReference type="InterPro" id="IPR000092">
    <property type="entry name" value="Polyprenyl_synt"/>
</dbReference>
<evidence type="ECO:0000256" key="1">
    <source>
        <dbReference type="ARBA" id="ARBA00001946"/>
    </source>
</evidence>
<dbReference type="PANTHER" id="PTHR12001:SF85">
    <property type="entry name" value="SHORT CHAIN ISOPRENYL DIPHOSPHATE SYNTHASE"/>
    <property type="match status" value="1"/>
</dbReference>
<dbReference type="SUPFAM" id="SSF48576">
    <property type="entry name" value="Terpenoid synthases"/>
    <property type="match status" value="1"/>
</dbReference>
<keyword evidence="8" id="KW-1185">Reference proteome</keyword>
<sequence length="359" mass="38575">MTDSAPAAPVDRAGLRHRVDKALAAFLAERRRWLVSVDDALVPVADVLEAFVLRGKRLRPAFAYWGYRGAGGVDTDQLVATLAALELVQASALIHDDLIDRSDTRRGEPSIHRRFSAHHRAAAWRGDPDDFGDSAAILLGDLCLVWSDEMLHGSGLDADTLGRARPVFDEMRTEVTIGQYLDVLTQATGDTSVERASMVARYKSAKYTVERPLLLGGALAGAPAEVMAAYSGYGLPLGEAFQLRDDVLGVFGDPAQTGKPAGDDLREGKRTYLVAVAFDATDAAGRATLETRLGDPRLDAAGVDQLREIITASGALARTERRIAELTQTALDALTGVDLDDEARRVLVELAAAATRRTD</sequence>
<proteinExistence type="inferred from homology"/>
<dbReference type="CDD" id="cd00685">
    <property type="entry name" value="Trans_IPPS_HT"/>
    <property type="match status" value="1"/>
</dbReference>
<protein>
    <submittedName>
        <fullName evidence="7">Geranylgeranyl diphosphate synthase, type I</fullName>
    </submittedName>
</protein>
<evidence type="ECO:0000313" key="7">
    <source>
        <dbReference type="EMBL" id="SDZ06949.1"/>
    </source>
</evidence>
<dbReference type="SFLD" id="SFLDS00005">
    <property type="entry name" value="Isoprenoid_Synthase_Type_I"/>
    <property type="match status" value="1"/>
</dbReference>
<dbReference type="Pfam" id="PF00348">
    <property type="entry name" value="polyprenyl_synt"/>
    <property type="match status" value="1"/>
</dbReference>
<keyword evidence="4" id="KW-0479">Metal-binding</keyword>
<dbReference type="GO" id="GO:0008299">
    <property type="term" value="P:isoprenoid biosynthetic process"/>
    <property type="evidence" value="ECO:0007669"/>
    <property type="project" value="InterPro"/>
</dbReference>
<dbReference type="EMBL" id="FNPH01000005">
    <property type="protein sequence ID" value="SDZ06949.1"/>
    <property type="molecule type" value="Genomic_DNA"/>
</dbReference>
<dbReference type="GO" id="GO:0046872">
    <property type="term" value="F:metal ion binding"/>
    <property type="evidence" value="ECO:0007669"/>
    <property type="project" value="UniProtKB-KW"/>
</dbReference>
<dbReference type="OrthoDB" id="4497239at2"/>
<gene>
    <name evidence="7" type="ORF">SAMN05444365_105155</name>
</gene>
<dbReference type="PANTHER" id="PTHR12001">
    <property type="entry name" value="GERANYLGERANYL PYROPHOSPHATE SYNTHASE"/>
    <property type="match status" value="1"/>
</dbReference>
<dbReference type="AlphaFoldDB" id="A0A1H3Q2G9"/>
<dbReference type="RefSeq" id="WP_091557262.1">
    <property type="nucleotide sequence ID" value="NZ_FNPH01000005.1"/>
</dbReference>
<reference evidence="8" key="1">
    <citation type="submission" date="2016-10" db="EMBL/GenBank/DDBJ databases">
        <authorList>
            <person name="Varghese N."/>
            <person name="Submissions S."/>
        </authorList>
    </citation>
    <scope>NUCLEOTIDE SEQUENCE [LARGE SCALE GENOMIC DNA]</scope>
    <source>
        <strain evidence="8">DSM 45245</strain>
    </source>
</reference>
<evidence type="ECO:0000256" key="2">
    <source>
        <dbReference type="ARBA" id="ARBA00006706"/>
    </source>
</evidence>
<dbReference type="GO" id="GO:0004659">
    <property type="term" value="F:prenyltransferase activity"/>
    <property type="evidence" value="ECO:0007669"/>
    <property type="project" value="InterPro"/>
</dbReference>
<evidence type="ECO:0000313" key="8">
    <source>
        <dbReference type="Proteomes" id="UP000242415"/>
    </source>
</evidence>
<evidence type="ECO:0000256" key="5">
    <source>
        <dbReference type="ARBA" id="ARBA00022842"/>
    </source>
</evidence>
<keyword evidence="3 6" id="KW-0808">Transferase</keyword>
<dbReference type="STRING" id="405436.SAMN05444365_105155"/>
<organism evidence="7 8">
    <name type="scientific">Micromonospora pattaloongensis</name>
    <dbReference type="NCBI Taxonomy" id="405436"/>
    <lineage>
        <taxon>Bacteria</taxon>
        <taxon>Bacillati</taxon>
        <taxon>Actinomycetota</taxon>
        <taxon>Actinomycetes</taxon>
        <taxon>Micromonosporales</taxon>
        <taxon>Micromonosporaceae</taxon>
        <taxon>Micromonospora</taxon>
    </lineage>
</organism>
<dbReference type="Gene3D" id="1.10.600.10">
    <property type="entry name" value="Farnesyl Diphosphate Synthase"/>
    <property type="match status" value="1"/>
</dbReference>
<evidence type="ECO:0000256" key="3">
    <source>
        <dbReference type="ARBA" id="ARBA00022679"/>
    </source>
</evidence>
<keyword evidence="5" id="KW-0460">Magnesium</keyword>
<evidence type="ECO:0000256" key="6">
    <source>
        <dbReference type="RuleBase" id="RU004466"/>
    </source>
</evidence>
<dbReference type="PROSITE" id="PS00444">
    <property type="entry name" value="POLYPRENYL_SYNTHASE_2"/>
    <property type="match status" value="1"/>
</dbReference>
<comment type="similarity">
    <text evidence="2 6">Belongs to the FPP/GGPP synthase family.</text>
</comment>